<evidence type="ECO:0000313" key="1">
    <source>
        <dbReference type="EMBL" id="EGT31948.1"/>
    </source>
</evidence>
<dbReference type="HOGENOM" id="CLU_3410903_0_0_1"/>
<reference evidence="2" key="1">
    <citation type="submission" date="2011-07" db="EMBL/GenBank/DDBJ databases">
        <authorList>
            <consortium name="Caenorhabditis brenneri Sequencing and Analysis Consortium"/>
            <person name="Wilson R.K."/>
        </authorList>
    </citation>
    <scope>NUCLEOTIDE SEQUENCE [LARGE SCALE GENOMIC DNA]</scope>
    <source>
        <strain evidence="2">PB2801</strain>
    </source>
</reference>
<sequence length="29" mass="3437">MLLIRIPAKNFDNLNSAKNFENLNSRQKF</sequence>
<name>G0NIP0_CAEBE</name>
<protein>
    <submittedName>
        <fullName evidence="1">Uncharacterized protein</fullName>
    </submittedName>
</protein>
<keyword evidence="2" id="KW-1185">Reference proteome</keyword>
<dbReference type="InParanoid" id="G0NIP0"/>
<dbReference type="AlphaFoldDB" id="G0NIP0"/>
<organism evidence="2">
    <name type="scientific">Caenorhabditis brenneri</name>
    <name type="common">Nematode worm</name>
    <dbReference type="NCBI Taxonomy" id="135651"/>
    <lineage>
        <taxon>Eukaryota</taxon>
        <taxon>Metazoa</taxon>
        <taxon>Ecdysozoa</taxon>
        <taxon>Nematoda</taxon>
        <taxon>Chromadorea</taxon>
        <taxon>Rhabditida</taxon>
        <taxon>Rhabditina</taxon>
        <taxon>Rhabditomorpha</taxon>
        <taxon>Rhabditoidea</taxon>
        <taxon>Rhabditidae</taxon>
        <taxon>Peloderinae</taxon>
        <taxon>Caenorhabditis</taxon>
    </lineage>
</organism>
<gene>
    <name evidence="1" type="ORF">CAEBREN_23963</name>
</gene>
<evidence type="ECO:0000313" key="2">
    <source>
        <dbReference type="Proteomes" id="UP000008068"/>
    </source>
</evidence>
<accession>G0NIP0</accession>
<dbReference type="EMBL" id="GL379891">
    <property type="protein sequence ID" value="EGT31948.1"/>
    <property type="molecule type" value="Genomic_DNA"/>
</dbReference>
<dbReference type="Proteomes" id="UP000008068">
    <property type="component" value="Unassembled WGS sequence"/>
</dbReference>
<proteinExistence type="predicted"/>